<dbReference type="KEGG" id="pns:A9D12_12020"/>
<dbReference type="Proteomes" id="UP000078263">
    <property type="component" value="Chromosome"/>
</dbReference>
<dbReference type="STRING" id="1112.A9D12_12020"/>
<evidence type="ECO:0000256" key="2">
    <source>
        <dbReference type="RuleBase" id="RU363072"/>
    </source>
</evidence>
<dbReference type="Pfam" id="PF04966">
    <property type="entry name" value="OprB"/>
    <property type="match status" value="1"/>
</dbReference>
<dbReference type="EMBL" id="CP016033">
    <property type="protein sequence ID" value="ANK14335.1"/>
    <property type="molecule type" value="Genomic_DNA"/>
</dbReference>
<proteinExistence type="inferred from homology"/>
<gene>
    <name evidence="3" type="ORF">A9D12_12020</name>
</gene>
<evidence type="ECO:0000313" key="4">
    <source>
        <dbReference type="Proteomes" id="UP000078263"/>
    </source>
</evidence>
<comment type="similarity">
    <text evidence="1 2">Belongs to the OprB family.</text>
</comment>
<sequence length="337" mass="35356">MRHVDLLTLTGTVDLDRAAGWRGAHIVGELIAGTGGQPNLLAGTLQGINNAEVTANRVKLYQLYLTQELAALPMELRAGFIDLNAHFYATDAAGLLIAPAFGIGSELAATGPNGPAIFPSTALSVMLHAEPVRGTYVAGAIVNAEAGVLGDRHGVSAMFEQGALLIAEAGLVRSGKLALGTWGYTRRQDDVRLADAAGRPLRRRARGGYVLAEMPITRSAALFARAGVSDGDTTPYSGGWQAGLLASSLVKGRPHSQLSLGINQAFLTGKFRSNEADAGIARRSRETGFEVTYADRLAPWLTVQGDAQYVRTTQTSPGARDAIIVGLRLIVSGAAGW</sequence>
<dbReference type="InterPro" id="IPR052932">
    <property type="entry name" value="OprB_Porin"/>
</dbReference>
<protein>
    <submittedName>
        <fullName evidence="3">Uncharacterized protein</fullName>
    </submittedName>
</protein>
<dbReference type="PANTHER" id="PTHR37944">
    <property type="entry name" value="PORIN B"/>
    <property type="match status" value="1"/>
</dbReference>
<evidence type="ECO:0000313" key="3">
    <source>
        <dbReference type="EMBL" id="ANK14335.1"/>
    </source>
</evidence>
<dbReference type="GO" id="GO:0008643">
    <property type="term" value="P:carbohydrate transport"/>
    <property type="evidence" value="ECO:0007669"/>
    <property type="project" value="InterPro"/>
</dbReference>
<dbReference type="AlphaFoldDB" id="A0A192D899"/>
<evidence type="ECO:0000256" key="1">
    <source>
        <dbReference type="ARBA" id="ARBA00008769"/>
    </source>
</evidence>
<dbReference type="GO" id="GO:0016020">
    <property type="term" value="C:membrane"/>
    <property type="evidence" value="ECO:0007669"/>
    <property type="project" value="InterPro"/>
</dbReference>
<dbReference type="GO" id="GO:0015288">
    <property type="term" value="F:porin activity"/>
    <property type="evidence" value="ECO:0007669"/>
    <property type="project" value="InterPro"/>
</dbReference>
<keyword evidence="4" id="KW-1185">Reference proteome</keyword>
<organism evidence="3 4">
    <name type="scientific">Erythrobacter neustonensis</name>
    <dbReference type="NCBI Taxonomy" id="1112"/>
    <lineage>
        <taxon>Bacteria</taxon>
        <taxon>Pseudomonadati</taxon>
        <taxon>Pseudomonadota</taxon>
        <taxon>Alphaproteobacteria</taxon>
        <taxon>Sphingomonadales</taxon>
        <taxon>Erythrobacteraceae</taxon>
        <taxon>Erythrobacter/Porphyrobacter group</taxon>
        <taxon>Erythrobacter</taxon>
    </lineage>
</organism>
<name>A0A192D899_9SPHN</name>
<accession>A0A192D899</accession>
<dbReference type="PANTHER" id="PTHR37944:SF1">
    <property type="entry name" value="PORIN B"/>
    <property type="match status" value="1"/>
</dbReference>
<dbReference type="Gene3D" id="2.40.160.180">
    <property type="entry name" value="Carbohydrate-selective porin OprB"/>
    <property type="match status" value="1"/>
</dbReference>
<dbReference type="InterPro" id="IPR007049">
    <property type="entry name" value="Carb-sel_porin_OprB"/>
</dbReference>
<reference evidence="3 4" key="1">
    <citation type="submission" date="2016-05" db="EMBL/GenBank/DDBJ databases">
        <title>Compelete Genome Sequence of Bacteriochlorophyll-Synthesizing Bacterium Porphyrobacter neustonensis DSM 9434.</title>
        <authorList>
            <person name="Shi X.-L."/>
            <person name="Wu Y.-H."/>
            <person name="Cheng H."/>
            <person name="Xu L."/>
            <person name="Zhang X.-Q."/>
            <person name="Wang C.-S."/>
            <person name="Xu X.-W."/>
        </authorList>
    </citation>
    <scope>NUCLEOTIDE SEQUENCE [LARGE SCALE GENOMIC DNA]</scope>
    <source>
        <strain evidence="3 4">DSM 9434</strain>
    </source>
</reference>
<dbReference type="InterPro" id="IPR038673">
    <property type="entry name" value="OprB_sf"/>
</dbReference>